<accession>A0A9P9YJK3</accession>
<evidence type="ECO:0000313" key="1">
    <source>
        <dbReference type="EMBL" id="KAI8038112.1"/>
    </source>
</evidence>
<protein>
    <submittedName>
        <fullName evidence="1">Uncharacterized protein</fullName>
    </submittedName>
</protein>
<organism evidence="1 2">
    <name type="scientific">Drosophila gunungcola</name>
    <name type="common">fruit fly</name>
    <dbReference type="NCBI Taxonomy" id="103775"/>
    <lineage>
        <taxon>Eukaryota</taxon>
        <taxon>Metazoa</taxon>
        <taxon>Ecdysozoa</taxon>
        <taxon>Arthropoda</taxon>
        <taxon>Hexapoda</taxon>
        <taxon>Insecta</taxon>
        <taxon>Pterygota</taxon>
        <taxon>Neoptera</taxon>
        <taxon>Endopterygota</taxon>
        <taxon>Diptera</taxon>
        <taxon>Brachycera</taxon>
        <taxon>Muscomorpha</taxon>
        <taxon>Ephydroidea</taxon>
        <taxon>Drosophilidae</taxon>
        <taxon>Drosophila</taxon>
        <taxon>Sophophora</taxon>
    </lineage>
</organism>
<gene>
    <name evidence="1" type="ORF">M5D96_009153</name>
</gene>
<dbReference type="AlphaFoldDB" id="A0A9P9YJK3"/>
<dbReference type="Proteomes" id="UP001059596">
    <property type="component" value="Unassembled WGS sequence"/>
</dbReference>
<dbReference type="EMBL" id="JAMKOV010000009">
    <property type="protein sequence ID" value="KAI8038112.1"/>
    <property type="molecule type" value="Genomic_DNA"/>
</dbReference>
<sequence length="52" mass="5952">MCLRCVCVTDKCNTIIVGSTVELDLKYHGFFNAFLTDLIRSVALLWIHFPHP</sequence>
<comment type="caution">
    <text evidence="1">The sequence shown here is derived from an EMBL/GenBank/DDBJ whole genome shotgun (WGS) entry which is preliminary data.</text>
</comment>
<proteinExistence type="predicted"/>
<name>A0A9P9YJK3_9MUSC</name>
<reference evidence="1" key="1">
    <citation type="journal article" date="2023" name="Genome Biol. Evol.">
        <title>Long-read-based Genome Assembly of Drosophila gunungcola Reveals Fewer Chemosensory Genes in Flower-breeding Species.</title>
        <authorList>
            <person name="Negi A."/>
            <person name="Liao B.Y."/>
            <person name="Yeh S.D."/>
        </authorList>
    </citation>
    <scope>NUCLEOTIDE SEQUENCE</scope>
    <source>
        <strain evidence="1">Sukarami</strain>
    </source>
</reference>
<evidence type="ECO:0000313" key="2">
    <source>
        <dbReference type="Proteomes" id="UP001059596"/>
    </source>
</evidence>
<keyword evidence="2" id="KW-1185">Reference proteome</keyword>